<evidence type="ECO:0000259" key="1">
    <source>
        <dbReference type="SMART" id="SM00849"/>
    </source>
</evidence>
<dbReference type="OrthoDB" id="2971563at2"/>
<dbReference type="GO" id="GO:0016787">
    <property type="term" value="F:hydrolase activity"/>
    <property type="evidence" value="ECO:0007669"/>
    <property type="project" value="UniProtKB-KW"/>
</dbReference>
<feature type="domain" description="Metallo-beta-lactamase" evidence="1">
    <location>
        <begin position="15"/>
        <end position="222"/>
    </location>
</feature>
<reference evidence="2 3" key="1">
    <citation type="submission" date="2015-12" db="EMBL/GenBank/DDBJ databases">
        <title>Draft Genome Sequence of Olsenella scatoligenes SK9K4T; a Producer of 3-Methylindole- (skatole) and 4-Methylphenol- (p-cresol) Isolated from Pig Feces.</title>
        <authorList>
            <person name="Li X."/>
            <person name="Borg B."/>
            <person name="Canibe N."/>
        </authorList>
    </citation>
    <scope>NUCLEOTIDE SEQUENCE [LARGE SCALE GENOMIC DNA]</scope>
    <source>
        <strain evidence="2 3">SK9K4</strain>
    </source>
</reference>
<proteinExistence type="predicted"/>
<name>A0A100YW75_TRASO</name>
<keyword evidence="2" id="KW-0378">Hydrolase</keyword>
<dbReference type="SMART" id="SM00849">
    <property type="entry name" value="Lactamase_B"/>
    <property type="match status" value="1"/>
</dbReference>
<dbReference type="Proteomes" id="UP000054078">
    <property type="component" value="Unassembled WGS sequence"/>
</dbReference>
<dbReference type="SUPFAM" id="SSF56281">
    <property type="entry name" value="Metallo-hydrolase/oxidoreductase"/>
    <property type="match status" value="1"/>
</dbReference>
<keyword evidence="3" id="KW-1185">Reference proteome</keyword>
<dbReference type="AlphaFoldDB" id="A0A100YW75"/>
<dbReference type="PANTHER" id="PTHR47619">
    <property type="entry name" value="METALLO-HYDROLASE YYCJ-RELATED"/>
    <property type="match status" value="1"/>
</dbReference>
<accession>A0A100YW75</accession>
<organism evidence="2 3">
    <name type="scientific">Tractidigestivibacter scatoligenes</name>
    <name type="common">Olsenella scatoligenes</name>
    <dbReference type="NCBI Taxonomy" id="1299998"/>
    <lineage>
        <taxon>Bacteria</taxon>
        <taxon>Bacillati</taxon>
        <taxon>Actinomycetota</taxon>
        <taxon>Coriobacteriia</taxon>
        <taxon>Coriobacteriales</taxon>
        <taxon>Atopobiaceae</taxon>
        <taxon>Tractidigestivibacter</taxon>
    </lineage>
</organism>
<evidence type="ECO:0000313" key="3">
    <source>
        <dbReference type="Proteomes" id="UP000054078"/>
    </source>
</evidence>
<dbReference type="InterPro" id="IPR036866">
    <property type="entry name" value="RibonucZ/Hydroxyglut_hydro"/>
</dbReference>
<dbReference type="Pfam" id="PF12706">
    <property type="entry name" value="Lactamase_B_2"/>
    <property type="match status" value="1"/>
</dbReference>
<dbReference type="STRING" id="1299998.AUL39_00205"/>
<protein>
    <submittedName>
        <fullName evidence="2">MBL fold metallo-hydrolase</fullName>
    </submittedName>
</protein>
<evidence type="ECO:0000313" key="2">
    <source>
        <dbReference type="EMBL" id="KUH58815.1"/>
    </source>
</evidence>
<dbReference type="RefSeq" id="WP_059052454.1">
    <property type="nucleotide sequence ID" value="NZ_LOJF01000001.1"/>
</dbReference>
<gene>
    <name evidence="2" type="ORF">AUL39_00205</name>
</gene>
<dbReference type="Gene3D" id="3.60.15.10">
    <property type="entry name" value="Ribonuclease Z/Hydroxyacylglutathione hydrolase-like"/>
    <property type="match status" value="1"/>
</dbReference>
<comment type="caution">
    <text evidence="2">The sequence shown here is derived from an EMBL/GenBank/DDBJ whole genome shotgun (WGS) entry which is preliminary data.</text>
</comment>
<dbReference type="PANTHER" id="PTHR47619:SF1">
    <property type="entry name" value="EXODEOXYRIBONUCLEASE WALJ"/>
    <property type="match status" value="1"/>
</dbReference>
<dbReference type="EMBL" id="LOJF01000001">
    <property type="protein sequence ID" value="KUH58815.1"/>
    <property type="molecule type" value="Genomic_DNA"/>
</dbReference>
<sequence>MTPQIHLHVLASGSKGNAAVVEGPTGSVLIDDGIARRTLFARASELGVDMGDVRAVLLTHEHTDHVSGLPVFANHFDGPLFATAGTIAARERLSQLPFEVINHMDALELCGMHVTVFPTSHDVADPVGFRFATTDENGELADALGYCTDTGVLTDDAGQALTGCRVLALESNHDERMLATGPYPGYLKQRIHGRQGHLSNAQAADALQDLVTNETEVIVGMHLSHENNRPSVAVRTLAAAVGAEATNETFTEARTPDGHLTVCVSAQDAPLSVW</sequence>
<dbReference type="InterPro" id="IPR052533">
    <property type="entry name" value="WalJ/YycJ-like"/>
</dbReference>
<dbReference type="InterPro" id="IPR001279">
    <property type="entry name" value="Metallo-B-lactamas"/>
</dbReference>